<accession>A0A0C1D8Y8</accession>
<keyword evidence="1" id="KW-1133">Transmembrane helix</keyword>
<sequence length="182" mass="20244">MQYLVISGTDKIESGNLRKYACIFLLVFFWLGFAACQQNRSKNASGAIILKDSLPLADKTLPPVETQYQEPPKSLIQHLKQQALHIALVNVTTVDSVFNAEKVFSATILKSFKGKLKVGDSLKYMAMNDMKYIKHPNDTLIVFLDKAKSPVLTTGGKAVFFFALENASFTGTKYLDSLLTKK</sequence>
<dbReference type="AlphaFoldDB" id="A0A0C1D8Y8"/>
<keyword evidence="3" id="KW-1185">Reference proteome</keyword>
<dbReference type="OrthoDB" id="764810at2"/>
<evidence type="ECO:0000313" key="2">
    <source>
        <dbReference type="EMBL" id="KIA93781.1"/>
    </source>
</evidence>
<organism evidence="2 3">
    <name type="scientific">Pedobacter kyungheensis</name>
    <dbReference type="NCBI Taxonomy" id="1069985"/>
    <lineage>
        <taxon>Bacteria</taxon>
        <taxon>Pseudomonadati</taxon>
        <taxon>Bacteroidota</taxon>
        <taxon>Sphingobacteriia</taxon>
        <taxon>Sphingobacteriales</taxon>
        <taxon>Sphingobacteriaceae</taxon>
        <taxon>Pedobacter</taxon>
    </lineage>
</organism>
<feature type="transmembrane region" description="Helical" evidence="1">
    <location>
        <begin position="17"/>
        <end position="36"/>
    </location>
</feature>
<protein>
    <submittedName>
        <fullName evidence="2">Uncharacterized protein</fullName>
    </submittedName>
</protein>
<keyword evidence="1" id="KW-0812">Transmembrane</keyword>
<dbReference type="RefSeq" id="WP_039476329.1">
    <property type="nucleotide sequence ID" value="NZ_JSYN01000013.1"/>
</dbReference>
<proteinExistence type="predicted"/>
<reference evidence="2 3" key="1">
    <citation type="submission" date="2014-10" db="EMBL/GenBank/DDBJ databases">
        <title>Pedobacter Kyungheensis.</title>
        <authorList>
            <person name="Anderson B.M."/>
            <person name="Newman J.D."/>
        </authorList>
    </citation>
    <scope>NUCLEOTIDE SEQUENCE [LARGE SCALE GENOMIC DNA]</scope>
    <source>
        <strain evidence="2 3">KACC 16221</strain>
    </source>
</reference>
<name>A0A0C1D8Y8_9SPHI</name>
<comment type="caution">
    <text evidence="2">The sequence shown here is derived from an EMBL/GenBank/DDBJ whole genome shotgun (WGS) entry which is preliminary data.</text>
</comment>
<dbReference type="Proteomes" id="UP000031246">
    <property type="component" value="Unassembled WGS sequence"/>
</dbReference>
<evidence type="ECO:0000313" key="3">
    <source>
        <dbReference type="Proteomes" id="UP000031246"/>
    </source>
</evidence>
<gene>
    <name evidence="2" type="ORF">OC25_12115</name>
</gene>
<keyword evidence="1" id="KW-0472">Membrane</keyword>
<dbReference type="EMBL" id="JSYN01000013">
    <property type="protein sequence ID" value="KIA93781.1"/>
    <property type="molecule type" value="Genomic_DNA"/>
</dbReference>
<evidence type="ECO:0000256" key="1">
    <source>
        <dbReference type="SAM" id="Phobius"/>
    </source>
</evidence>